<keyword evidence="2" id="KW-0597">Phosphoprotein</keyword>
<evidence type="ECO:0000313" key="10">
    <source>
        <dbReference type="Proteomes" id="UP000886724"/>
    </source>
</evidence>
<keyword evidence="6" id="KW-0418">Kinase</keyword>
<proteinExistence type="predicted"/>
<keyword evidence="5" id="KW-0598">Phosphotransferase system</keyword>
<keyword evidence="1" id="KW-0813">Transport</keyword>
<gene>
    <name evidence="9" type="ORF">H9980_05210</name>
</gene>
<evidence type="ECO:0000256" key="6">
    <source>
        <dbReference type="ARBA" id="ARBA00022777"/>
    </source>
</evidence>
<dbReference type="Pfam" id="PF02302">
    <property type="entry name" value="PTS_IIB"/>
    <property type="match status" value="1"/>
</dbReference>
<keyword evidence="3" id="KW-0762">Sugar transport</keyword>
<protein>
    <recommendedName>
        <fullName evidence="8">PTS EIIB type-3 domain-containing protein</fullName>
    </recommendedName>
</protein>
<dbReference type="GO" id="GO:0016301">
    <property type="term" value="F:kinase activity"/>
    <property type="evidence" value="ECO:0007669"/>
    <property type="project" value="UniProtKB-KW"/>
</dbReference>
<dbReference type="GO" id="GO:0009401">
    <property type="term" value="P:phosphoenolpyruvate-dependent sugar phosphotransferase system"/>
    <property type="evidence" value="ECO:0007669"/>
    <property type="project" value="UniProtKB-KW"/>
</dbReference>
<evidence type="ECO:0000256" key="4">
    <source>
        <dbReference type="ARBA" id="ARBA00022679"/>
    </source>
</evidence>
<organism evidence="9 10">
    <name type="scientific">Candidatus Erysipelatoclostridium merdavium</name>
    <dbReference type="NCBI Taxonomy" id="2838566"/>
    <lineage>
        <taxon>Bacteria</taxon>
        <taxon>Bacillati</taxon>
        <taxon>Bacillota</taxon>
        <taxon>Erysipelotrichia</taxon>
        <taxon>Erysipelotrichales</taxon>
        <taxon>Erysipelotrichales incertae sedis</taxon>
    </lineage>
</organism>
<dbReference type="InterPro" id="IPR013012">
    <property type="entry name" value="PTS_EIIB_3"/>
</dbReference>
<evidence type="ECO:0000256" key="5">
    <source>
        <dbReference type="ARBA" id="ARBA00022683"/>
    </source>
</evidence>
<keyword evidence="4" id="KW-0808">Transferase</keyword>
<reference evidence="9" key="1">
    <citation type="journal article" date="2021" name="PeerJ">
        <title>Extensive microbial diversity within the chicken gut microbiome revealed by metagenomics and culture.</title>
        <authorList>
            <person name="Gilroy R."/>
            <person name="Ravi A."/>
            <person name="Getino M."/>
            <person name="Pursley I."/>
            <person name="Horton D.L."/>
            <person name="Alikhan N.F."/>
            <person name="Baker D."/>
            <person name="Gharbi K."/>
            <person name="Hall N."/>
            <person name="Watson M."/>
            <person name="Adriaenssens E.M."/>
            <person name="Foster-Nyarko E."/>
            <person name="Jarju S."/>
            <person name="Secka A."/>
            <person name="Antonio M."/>
            <person name="Oren A."/>
            <person name="Chaudhuri R.R."/>
            <person name="La Ragione R."/>
            <person name="Hildebrand F."/>
            <person name="Pallen M.J."/>
        </authorList>
    </citation>
    <scope>NUCLEOTIDE SEQUENCE</scope>
    <source>
        <strain evidence="9">ChiGjej1B1-14440</strain>
    </source>
</reference>
<dbReference type="SUPFAM" id="SSF52794">
    <property type="entry name" value="PTS system IIB component-like"/>
    <property type="match status" value="1"/>
</dbReference>
<evidence type="ECO:0000256" key="2">
    <source>
        <dbReference type="ARBA" id="ARBA00022553"/>
    </source>
</evidence>
<evidence type="ECO:0000313" key="9">
    <source>
        <dbReference type="EMBL" id="HIX81358.1"/>
    </source>
</evidence>
<dbReference type="AlphaFoldDB" id="A0A9D2BMD5"/>
<dbReference type="InterPro" id="IPR036095">
    <property type="entry name" value="PTS_EIIB-like_sf"/>
</dbReference>
<evidence type="ECO:0000256" key="7">
    <source>
        <dbReference type="PROSITE-ProRule" id="PRU00423"/>
    </source>
</evidence>
<dbReference type="PANTHER" id="PTHR34581:SF2">
    <property type="entry name" value="PTS SYSTEM N,N'-DIACETYLCHITOBIOSE-SPECIFIC EIIB COMPONENT"/>
    <property type="match status" value="1"/>
</dbReference>
<dbReference type="EMBL" id="DXET01000113">
    <property type="protein sequence ID" value="HIX81358.1"/>
    <property type="molecule type" value="Genomic_DNA"/>
</dbReference>
<dbReference type="InterPro" id="IPR051819">
    <property type="entry name" value="PTS_sugar-specific_EIIB"/>
</dbReference>
<name>A0A9D2BMD5_9FIRM</name>
<dbReference type="PANTHER" id="PTHR34581">
    <property type="entry name" value="PTS SYSTEM N,N'-DIACETYLCHITOBIOSE-SPECIFIC EIIB COMPONENT"/>
    <property type="match status" value="1"/>
</dbReference>
<dbReference type="GO" id="GO:0008982">
    <property type="term" value="F:protein-N(PI)-phosphohistidine-sugar phosphotransferase activity"/>
    <property type="evidence" value="ECO:0007669"/>
    <property type="project" value="InterPro"/>
</dbReference>
<evidence type="ECO:0000259" key="8">
    <source>
        <dbReference type="PROSITE" id="PS51100"/>
    </source>
</evidence>
<reference evidence="9" key="2">
    <citation type="submission" date="2021-04" db="EMBL/GenBank/DDBJ databases">
        <authorList>
            <person name="Gilroy R."/>
        </authorList>
    </citation>
    <scope>NUCLEOTIDE SEQUENCE</scope>
    <source>
        <strain evidence="9">ChiGjej1B1-14440</strain>
    </source>
</reference>
<sequence>MDEFLQEINATVYIKWILLQNGKDGLVIKADLHDNNTIIIENDVVTGKIIFYGNAIFEEELTDRQTNDKIFYLHFQLTYLNHAVELFKEMINCAKEVTNRPSVQVLLCCSGGLTTTLFAYRMQELAKLENLPYEIEATGYSRLFEIANEYDIILLAPQVGYMLPQAKRRLPCKEVLVIPAKVFATNDFSGALKLVSNWYQNKEEMPNEHE</sequence>
<accession>A0A9D2BMD5</accession>
<feature type="domain" description="PTS EIIB type-3" evidence="8">
    <location>
        <begin position="102"/>
        <end position="205"/>
    </location>
</feature>
<dbReference type="PROSITE" id="PS51100">
    <property type="entry name" value="PTS_EIIB_TYPE_3"/>
    <property type="match status" value="1"/>
</dbReference>
<evidence type="ECO:0000256" key="1">
    <source>
        <dbReference type="ARBA" id="ARBA00022448"/>
    </source>
</evidence>
<comment type="caution">
    <text evidence="9">The sequence shown here is derived from an EMBL/GenBank/DDBJ whole genome shotgun (WGS) entry which is preliminary data.</text>
</comment>
<evidence type="ECO:0000256" key="3">
    <source>
        <dbReference type="ARBA" id="ARBA00022597"/>
    </source>
</evidence>
<feature type="modified residue" description="Phosphocysteine; by EIIA" evidence="7">
    <location>
        <position position="109"/>
    </location>
</feature>
<dbReference type="InterPro" id="IPR003501">
    <property type="entry name" value="PTS_EIIB_2/3"/>
</dbReference>
<dbReference type="Proteomes" id="UP000886724">
    <property type="component" value="Unassembled WGS sequence"/>
</dbReference>
<dbReference type="Gene3D" id="3.40.50.2300">
    <property type="match status" value="1"/>
</dbReference>